<dbReference type="Pfam" id="PF00106">
    <property type="entry name" value="adh_short"/>
    <property type="match status" value="1"/>
</dbReference>
<dbReference type="GO" id="GO:0004757">
    <property type="term" value="F:sepiapterin reductase (NADP+) activity"/>
    <property type="evidence" value="ECO:0007669"/>
    <property type="project" value="TreeGrafter"/>
</dbReference>
<keyword evidence="4" id="KW-0560">Oxidoreductase</keyword>
<dbReference type="PRINTS" id="PR00081">
    <property type="entry name" value="GDHRDH"/>
</dbReference>
<evidence type="ECO:0000313" key="6">
    <source>
        <dbReference type="Proteomes" id="UP000028782"/>
    </source>
</evidence>
<dbReference type="PANTHER" id="PTHR44085:SF2">
    <property type="entry name" value="SEPIAPTERIN REDUCTASE"/>
    <property type="match status" value="1"/>
</dbReference>
<dbReference type="Gene3D" id="3.40.50.720">
    <property type="entry name" value="NAD(P)-binding Rossmann-like Domain"/>
    <property type="match status" value="1"/>
</dbReference>
<evidence type="ECO:0000313" key="5">
    <source>
        <dbReference type="EMBL" id="AIJ46766.1"/>
    </source>
</evidence>
<dbReference type="InterPro" id="IPR002347">
    <property type="entry name" value="SDR_fam"/>
</dbReference>
<dbReference type="InterPro" id="IPR020904">
    <property type="entry name" value="Sc_DH/Rdtase_CS"/>
</dbReference>
<dbReference type="PROSITE" id="PS00061">
    <property type="entry name" value="ADH_SHORT"/>
    <property type="match status" value="1"/>
</dbReference>
<dbReference type="AlphaFoldDB" id="A0A076PPY6"/>
<dbReference type="EMBL" id="CP006704">
    <property type="protein sequence ID" value="AIJ46766.1"/>
    <property type="molecule type" value="Genomic_DNA"/>
</dbReference>
<evidence type="ECO:0000256" key="4">
    <source>
        <dbReference type="ARBA" id="ARBA00023002"/>
    </source>
</evidence>
<keyword evidence="3" id="KW-0521">NADP</keyword>
<dbReference type="RefSeq" id="WP_003055484.1">
    <property type="nucleotide sequence ID" value="NZ_CP006704.1"/>
</dbReference>
<dbReference type="HOGENOM" id="CLU_010194_2_11_4"/>
<organism evidence="5 6">
    <name type="scientific">Comamonas testosteroni TK102</name>
    <dbReference type="NCBI Taxonomy" id="1392005"/>
    <lineage>
        <taxon>Bacteria</taxon>
        <taxon>Pseudomonadati</taxon>
        <taxon>Pseudomonadota</taxon>
        <taxon>Betaproteobacteria</taxon>
        <taxon>Burkholderiales</taxon>
        <taxon>Comamonadaceae</taxon>
        <taxon>Comamonas</taxon>
    </lineage>
</organism>
<evidence type="ECO:0000256" key="2">
    <source>
        <dbReference type="ARBA" id="ARBA00022490"/>
    </source>
</evidence>
<dbReference type="SUPFAM" id="SSF51735">
    <property type="entry name" value="NAD(P)-binding Rossmann-fold domains"/>
    <property type="match status" value="1"/>
</dbReference>
<gene>
    <name evidence="5" type="ORF">O987_13240</name>
</gene>
<dbReference type="KEGG" id="ctes:O987_13240"/>
<dbReference type="InterPro" id="IPR036291">
    <property type="entry name" value="NAD(P)-bd_dom_sf"/>
</dbReference>
<dbReference type="InterPro" id="IPR051721">
    <property type="entry name" value="Biopterin_syn/organic_redct"/>
</dbReference>
<dbReference type="Proteomes" id="UP000028782">
    <property type="component" value="Chromosome"/>
</dbReference>
<keyword evidence="2" id="KW-0963">Cytoplasm</keyword>
<evidence type="ECO:0000256" key="3">
    <source>
        <dbReference type="ARBA" id="ARBA00022857"/>
    </source>
</evidence>
<accession>A0A076PPY6</accession>
<sequence length="254" mass="26828">MPGMTKHLTILTGGSRGMGLSMGQRLLQQGHQLLSIARKTSTALASSASKPEQLLQWEQDLAQSAAAAQRLTTWLETQDHSAWASITLINNAGVIPQIAPLSQVPAADMIHALRVGLEAPMALTGAFLGATESWEIPRKVLNISSGLGRRAMASQASYCTAKAGMDQFSSCVALEEAAKPNGARIVSLAPGVIDTDMQVQLRSAASADFPDVARFASLHSNGQLTSADDAADRVLAWLARPDFGDQVIADVRQA</sequence>
<dbReference type="GO" id="GO:0005737">
    <property type="term" value="C:cytoplasm"/>
    <property type="evidence" value="ECO:0007669"/>
    <property type="project" value="UniProtKB-SubCell"/>
</dbReference>
<dbReference type="GO" id="GO:0006729">
    <property type="term" value="P:tetrahydrobiopterin biosynthetic process"/>
    <property type="evidence" value="ECO:0007669"/>
    <property type="project" value="TreeGrafter"/>
</dbReference>
<comment type="subcellular location">
    <subcellularLocation>
        <location evidence="1">Cytoplasm</location>
    </subcellularLocation>
</comment>
<protein>
    <submittedName>
        <fullName evidence="5">Short-chain dehydrogenase</fullName>
    </submittedName>
</protein>
<evidence type="ECO:0000256" key="1">
    <source>
        <dbReference type="ARBA" id="ARBA00004496"/>
    </source>
</evidence>
<proteinExistence type="predicted"/>
<dbReference type="PANTHER" id="PTHR44085">
    <property type="entry name" value="SEPIAPTERIN REDUCTASE"/>
    <property type="match status" value="1"/>
</dbReference>
<name>A0A076PPY6_COMTE</name>
<reference evidence="5 6" key="1">
    <citation type="journal article" date="2014" name="Genome Announc.">
        <title>Complete Genome Sequence of Polychlorinated Biphenyl Degrader Comamonas testosteroni TK102 (NBRC 109938).</title>
        <authorList>
            <person name="Fukuda K."/>
            <person name="Hosoyama A."/>
            <person name="Tsuchikane K."/>
            <person name="Ohji S."/>
            <person name="Yamazoe A."/>
            <person name="Fujita N."/>
            <person name="Shintani M."/>
            <person name="Kimbara K."/>
        </authorList>
    </citation>
    <scope>NUCLEOTIDE SEQUENCE [LARGE SCALE GENOMIC DNA]</scope>
    <source>
        <strain evidence="5">TK102</strain>
    </source>
</reference>